<proteinExistence type="predicted"/>
<protein>
    <submittedName>
        <fullName evidence="1">Uncharacterized protein</fullName>
    </submittedName>
</protein>
<gene>
    <name evidence="1" type="ORF">HOLDEFILI_00381</name>
</gene>
<dbReference type="EMBL" id="ACCF01000024">
    <property type="protein sequence ID" value="EEF69430.1"/>
    <property type="molecule type" value="Genomic_DNA"/>
</dbReference>
<organism evidence="1 2">
    <name type="scientific">Holdemania filiformis DSM 12042</name>
    <dbReference type="NCBI Taxonomy" id="545696"/>
    <lineage>
        <taxon>Bacteria</taxon>
        <taxon>Bacillati</taxon>
        <taxon>Bacillota</taxon>
        <taxon>Erysipelotrichia</taxon>
        <taxon>Erysipelotrichales</taxon>
        <taxon>Erysipelotrichaceae</taxon>
        <taxon>Holdemania</taxon>
    </lineage>
</organism>
<evidence type="ECO:0000313" key="1">
    <source>
        <dbReference type="EMBL" id="EEF69430.1"/>
    </source>
</evidence>
<dbReference type="Proteomes" id="UP000005950">
    <property type="component" value="Unassembled WGS sequence"/>
</dbReference>
<dbReference type="STRING" id="545696.HOLDEFILI_00381"/>
<comment type="caution">
    <text evidence="1">The sequence shown here is derived from an EMBL/GenBank/DDBJ whole genome shotgun (WGS) entry which is preliminary data.</text>
</comment>
<reference evidence="1 2" key="2">
    <citation type="submission" date="2009-02" db="EMBL/GenBank/DDBJ databases">
        <title>Draft genome sequence of Holdemania filiformis DSM 12042.</title>
        <authorList>
            <person name="Sudarsanam P."/>
            <person name="Ley R."/>
            <person name="Guruge J."/>
            <person name="Turnbaugh P.J."/>
            <person name="Mahowald M."/>
            <person name="Liep D."/>
            <person name="Gordon J."/>
        </authorList>
    </citation>
    <scope>NUCLEOTIDE SEQUENCE [LARGE SCALE GENOMIC DNA]</scope>
    <source>
        <strain evidence="1 2">DSM 12042</strain>
    </source>
</reference>
<reference evidence="1 2" key="1">
    <citation type="submission" date="2008-12" db="EMBL/GenBank/DDBJ databases">
        <authorList>
            <person name="Fulton L."/>
            <person name="Clifton S."/>
            <person name="Fulton B."/>
            <person name="Xu J."/>
            <person name="Minx P."/>
            <person name="Pepin K.H."/>
            <person name="Johnson M."/>
            <person name="Bhonagiri V."/>
            <person name="Nash W.E."/>
            <person name="Mardis E.R."/>
            <person name="Wilson R.K."/>
        </authorList>
    </citation>
    <scope>NUCLEOTIDE SEQUENCE [LARGE SCALE GENOMIC DNA]</scope>
    <source>
        <strain evidence="1 2">DSM 12042</strain>
    </source>
</reference>
<dbReference type="AlphaFoldDB" id="B9Y3K6"/>
<name>B9Y3K6_9FIRM</name>
<dbReference type="HOGENOM" id="CLU_3080640_0_0_9"/>
<evidence type="ECO:0000313" key="2">
    <source>
        <dbReference type="Proteomes" id="UP000005950"/>
    </source>
</evidence>
<accession>B9Y3K6</accession>
<sequence>MKSSWSSLSNSESDFSILRLKFPAAYASAAFAAPAFKTYRLYFTIIYAIIFA</sequence>